<dbReference type="Gene3D" id="2.60.120.10">
    <property type="entry name" value="Jelly Rolls"/>
    <property type="match status" value="1"/>
</dbReference>
<keyword evidence="2" id="KW-0413">Isomerase</keyword>
<dbReference type="PANTHER" id="PTHR43346">
    <property type="entry name" value="LIGAND BINDING DOMAIN PROTEIN, PUTATIVE (AFU_ORTHOLOGUE AFUA_6G14370)-RELATED"/>
    <property type="match status" value="1"/>
</dbReference>
<name>A0A1H8JYT9_9RHOB</name>
<dbReference type="SUPFAM" id="SSF51182">
    <property type="entry name" value="RmlC-like cupins"/>
    <property type="match status" value="1"/>
</dbReference>
<reference evidence="2 3" key="1">
    <citation type="submission" date="2016-10" db="EMBL/GenBank/DDBJ databases">
        <authorList>
            <person name="de Groot N.N."/>
        </authorList>
    </citation>
    <scope>NUCLEOTIDE SEQUENCE [LARGE SCALE GENOMIC DNA]</scope>
    <source>
        <strain evidence="2 3">CGMCC 1.10836</strain>
    </source>
</reference>
<gene>
    <name evidence="2" type="ORF">SAMN05216227_102814</name>
</gene>
<organism evidence="2 3">
    <name type="scientific">Pseudorhodobacter antarcticus</name>
    <dbReference type="NCBI Taxonomy" id="1077947"/>
    <lineage>
        <taxon>Bacteria</taxon>
        <taxon>Pseudomonadati</taxon>
        <taxon>Pseudomonadota</taxon>
        <taxon>Alphaproteobacteria</taxon>
        <taxon>Rhodobacterales</taxon>
        <taxon>Paracoccaceae</taxon>
        <taxon>Pseudorhodobacter</taxon>
    </lineage>
</organism>
<evidence type="ECO:0000313" key="3">
    <source>
        <dbReference type="Proteomes" id="UP000183002"/>
    </source>
</evidence>
<dbReference type="GO" id="GO:0016853">
    <property type="term" value="F:isomerase activity"/>
    <property type="evidence" value="ECO:0007669"/>
    <property type="project" value="UniProtKB-KW"/>
</dbReference>
<dbReference type="CDD" id="cd02223">
    <property type="entry name" value="cupin_Bh2720-like"/>
    <property type="match status" value="1"/>
</dbReference>
<evidence type="ECO:0000259" key="1">
    <source>
        <dbReference type="Pfam" id="PF07883"/>
    </source>
</evidence>
<accession>A0A1H8JYT9</accession>
<sequence>MNGYVANIEGLTEENTDFRHVLYSGVHLQLVLMSVLPGEELGGEIHSDTDQFFRIEAGKGMIVIDGVTHKVKSGDCAVIPAGAHHNLICTGHEALKVYTLYGPPHHRDQLVQDTKADADVSDEAFDGETTEHVTDPVRV</sequence>
<dbReference type="AlphaFoldDB" id="A0A1H8JYT9"/>
<dbReference type="Proteomes" id="UP000183002">
    <property type="component" value="Unassembled WGS sequence"/>
</dbReference>
<dbReference type="STRING" id="1077947.SAMN05216227_102814"/>
<feature type="domain" description="Cupin type-2" evidence="1">
    <location>
        <begin position="32"/>
        <end position="100"/>
    </location>
</feature>
<dbReference type="InterPro" id="IPR014710">
    <property type="entry name" value="RmlC-like_jellyroll"/>
</dbReference>
<dbReference type="Pfam" id="PF07883">
    <property type="entry name" value="Cupin_2"/>
    <property type="match status" value="1"/>
</dbReference>
<dbReference type="InterPro" id="IPR011051">
    <property type="entry name" value="RmlC_Cupin_sf"/>
</dbReference>
<dbReference type="InterPro" id="IPR013096">
    <property type="entry name" value="Cupin_2"/>
</dbReference>
<dbReference type="RefSeq" id="WP_050518240.1">
    <property type="nucleotide sequence ID" value="NZ_FOCO01000028.1"/>
</dbReference>
<dbReference type="EMBL" id="FOCO01000028">
    <property type="protein sequence ID" value="SEN85872.1"/>
    <property type="molecule type" value="Genomic_DNA"/>
</dbReference>
<dbReference type="InterPro" id="IPR052538">
    <property type="entry name" value="Flavonoid_dioxygenase-like"/>
</dbReference>
<keyword evidence="3" id="KW-1185">Reference proteome</keyword>
<dbReference type="PANTHER" id="PTHR43346:SF1">
    <property type="entry name" value="QUERCETIN 2,3-DIOXYGENASE-RELATED"/>
    <property type="match status" value="1"/>
</dbReference>
<dbReference type="OrthoDB" id="9811153at2"/>
<proteinExistence type="predicted"/>
<protein>
    <submittedName>
        <fullName evidence="2">Mannose-6-phosphate isomerase, cupin superfamily</fullName>
    </submittedName>
</protein>
<evidence type="ECO:0000313" key="2">
    <source>
        <dbReference type="EMBL" id="SEN85872.1"/>
    </source>
</evidence>